<name>A0AAF0UQJ9_SOLVR</name>
<reference evidence="2" key="1">
    <citation type="submission" date="2023-08" db="EMBL/GenBank/DDBJ databases">
        <title>A de novo genome assembly of Solanum verrucosum Schlechtendal, a Mexican diploid species geographically isolated from the other diploid A-genome species in potato relatives.</title>
        <authorList>
            <person name="Hosaka K."/>
        </authorList>
    </citation>
    <scope>NUCLEOTIDE SEQUENCE</scope>
    <source>
        <tissue evidence="2">Young leaves</tissue>
    </source>
</reference>
<feature type="region of interest" description="Disordered" evidence="1">
    <location>
        <begin position="1"/>
        <end position="25"/>
    </location>
</feature>
<dbReference type="Proteomes" id="UP001234989">
    <property type="component" value="Chromosome 10"/>
</dbReference>
<evidence type="ECO:0000313" key="3">
    <source>
        <dbReference type="Proteomes" id="UP001234989"/>
    </source>
</evidence>
<sequence>MGLEIAFSSSVLSPEGKGKIGDEME</sequence>
<gene>
    <name evidence="2" type="ORF">MTR67_043590</name>
</gene>
<dbReference type="AlphaFoldDB" id="A0AAF0UQJ9"/>
<evidence type="ECO:0000313" key="2">
    <source>
        <dbReference type="EMBL" id="WMV50205.1"/>
    </source>
</evidence>
<organism evidence="2 3">
    <name type="scientific">Solanum verrucosum</name>
    <dbReference type="NCBI Taxonomy" id="315347"/>
    <lineage>
        <taxon>Eukaryota</taxon>
        <taxon>Viridiplantae</taxon>
        <taxon>Streptophyta</taxon>
        <taxon>Embryophyta</taxon>
        <taxon>Tracheophyta</taxon>
        <taxon>Spermatophyta</taxon>
        <taxon>Magnoliopsida</taxon>
        <taxon>eudicotyledons</taxon>
        <taxon>Gunneridae</taxon>
        <taxon>Pentapetalae</taxon>
        <taxon>asterids</taxon>
        <taxon>lamiids</taxon>
        <taxon>Solanales</taxon>
        <taxon>Solanaceae</taxon>
        <taxon>Solanoideae</taxon>
        <taxon>Solaneae</taxon>
        <taxon>Solanum</taxon>
    </lineage>
</organism>
<keyword evidence="3" id="KW-1185">Reference proteome</keyword>
<protein>
    <submittedName>
        <fullName evidence="2">Uncharacterized protein</fullName>
    </submittedName>
</protein>
<accession>A0AAF0UQJ9</accession>
<evidence type="ECO:0000256" key="1">
    <source>
        <dbReference type="SAM" id="MobiDB-lite"/>
    </source>
</evidence>
<proteinExistence type="predicted"/>
<feature type="compositionally biased region" description="Basic and acidic residues" evidence="1">
    <location>
        <begin position="16"/>
        <end position="25"/>
    </location>
</feature>
<dbReference type="EMBL" id="CP133621">
    <property type="protein sequence ID" value="WMV50205.1"/>
    <property type="molecule type" value="Genomic_DNA"/>
</dbReference>